<dbReference type="GO" id="GO:0005524">
    <property type="term" value="F:ATP binding"/>
    <property type="evidence" value="ECO:0007669"/>
    <property type="project" value="UniProtKB-KW"/>
</dbReference>
<dbReference type="FunFam" id="3.40.50.300:FF:000054">
    <property type="entry name" value="ABC multidrug transporter atrF"/>
    <property type="match status" value="1"/>
</dbReference>
<evidence type="ECO:0000256" key="4">
    <source>
        <dbReference type="ARBA" id="ARBA00022737"/>
    </source>
</evidence>
<gene>
    <name evidence="12" type="ORF">ASCRUDRAFT_38763</name>
</gene>
<feature type="transmembrane region" description="Helical" evidence="10">
    <location>
        <begin position="1245"/>
        <end position="1267"/>
    </location>
</feature>
<accession>A0A1D2VAQ5</accession>
<dbReference type="PANTHER" id="PTHR19241">
    <property type="entry name" value="ATP-BINDING CASSETTE TRANSPORTER"/>
    <property type="match status" value="1"/>
</dbReference>
<dbReference type="GO" id="GO:1990961">
    <property type="term" value="P:xenobiotic detoxification by transmembrane export across the plasma membrane"/>
    <property type="evidence" value="ECO:0007669"/>
    <property type="project" value="InterPro"/>
</dbReference>
<dbReference type="InterPro" id="IPR005285">
    <property type="entry name" value="Drug-R_PDR/CDR"/>
</dbReference>
<name>A0A1D2VAQ5_9ASCO</name>
<keyword evidence="2" id="KW-0813">Transport</keyword>
<evidence type="ECO:0000256" key="6">
    <source>
        <dbReference type="ARBA" id="ARBA00022840"/>
    </source>
</evidence>
<dbReference type="GO" id="GO:0016887">
    <property type="term" value="F:ATP hydrolysis activity"/>
    <property type="evidence" value="ECO:0007669"/>
    <property type="project" value="InterPro"/>
</dbReference>
<dbReference type="SMART" id="SM00382">
    <property type="entry name" value="AAA"/>
    <property type="match status" value="2"/>
</dbReference>
<dbReference type="GO" id="GO:0016020">
    <property type="term" value="C:membrane"/>
    <property type="evidence" value="ECO:0007669"/>
    <property type="project" value="UniProtKB-SubCell"/>
</dbReference>
<keyword evidence="7 10" id="KW-1133">Transmembrane helix</keyword>
<organism evidence="12 13">
    <name type="scientific">Ascoidea rubescens DSM 1968</name>
    <dbReference type="NCBI Taxonomy" id="1344418"/>
    <lineage>
        <taxon>Eukaryota</taxon>
        <taxon>Fungi</taxon>
        <taxon>Dikarya</taxon>
        <taxon>Ascomycota</taxon>
        <taxon>Saccharomycotina</taxon>
        <taxon>Saccharomycetes</taxon>
        <taxon>Ascoideaceae</taxon>
        <taxon>Ascoidea</taxon>
    </lineage>
</organism>
<dbReference type="STRING" id="1344418.A0A1D2VAQ5"/>
<dbReference type="CDD" id="cd03233">
    <property type="entry name" value="ABCG_PDR_domain1"/>
    <property type="match status" value="1"/>
</dbReference>
<feature type="transmembrane region" description="Helical" evidence="10">
    <location>
        <begin position="1484"/>
        <end position="1505"/>
    </location>
</feature>
<feature type="compositionally biased region" description="Low complexity" evidence="9">
    <location>
        <begin position="69"/>
        <end position="83"/>
    </location>
</feature>
<dbReference type="InterPro" id="IPR010929">
    <property type="entry name" value="PDR_CDR_ABC"/>
</dbReference>
<dbReference type="Pfam" id="PF06422">
    <property type="entry name" value="PDR_CDR"/>
    <property type="match status" value="2"/>
</dbReference>
<dbReference type="CDD" id="cd03232">
    <property type="entry name" value="ABCG_PDR_domain2"/>
    <property type="match status" value="1"/>
</dbReference>
<dbReference type="InterPro" id="IPR029481">
    <property type="entry name" value="ABC_trans_N"/>
</dbReference>
<feature type="transmembrane region" description="Helical" evidence="10">
    <location>
        <begin position="570"/>
        <end position="596"/>
    </location>
</feature>
<evidence type="ECO:0000259" key="11">
    <source>
        <dbReference type="PROSITE" id="PS50893"/>
    </source>
</evidence>
<keyword evidence="3 10" id="KW-0812">Transmembrane</keyword>
<feature type="region of interest" description="Disordered" evidence="9">
    <location>
        <begin position="16"/>
        <end position="47"/>
    </location>
</feature>
<sequence length="1532" mass="175123">MSFNNSVLNASKLVRSVNESTEKSSDIKDSEESINTESTPTQIYHGFDSNTENQIQQLARQFTHQSSISKTNTNNDSTHNNKNDLNLIKTLSSMSHQYDAPGISTFNADNIDERLDPNSSNFNSRYWVQNLRRFTDKEPDYYKPMTLGVAWKNLKSFGIVSGADYQTTVGNGIFKYIDKAIHLLPGTSLKTYFDILKPMDGIVYPGEILAVLGRPGAGCSTFLKSIAGHTYGYHIDKNSIISYDGISQDEIRNHFRGEVIYNAETESHFPHLTVWETLNTAAKLKTPQNRIPGISRDAYAKHMTDVYLAMYGLSSVKDTKSGDEYIRGISGGERKRLSITEASLCGAPFQLWDNSTRGLDSANAVEFTKCLRTQADILNYTTFVSIYQCSDEVYSLYDKVCLLYEGHQIYFGSTDKAKRFFLQMGFLCPQRQTAADFLTSLTNPNQRIIKKGYENKVPRTPKEFETYWKSSEEYKELIEEVDDYVERQSGDSTDAVEFKEGHYARQSKISRKASSYTVSFWMQVKYILIRDFQRIRNNFSYTAVSIFGNVLMALLIGSIFYDLPYDTGSFYYRCSALFVALLFNAFSSLLEILSLYEARPIVEKHKKYSLYHPAADAMASILSELPTKLLQALVFNIPFYFMVHFRRTAGAFFFFFFTAFLSTICMSHLFRCIGAATKTLYESMSPASILLLALTVYMGFVIPTDYMLGWSRWINYINPLGYTFESFMANEFHNVKFDCSQYVPAGPSYTDIGSENVVCNAVGSVTGVDYVLGDDYLRLAFKYYNSHKWRNIGIILGYIIFFLALYIILCEFNEGAKQKGEVLLFQRKALKNLKKQKMLDVVPDIETGNTNERVIYDESESSDDLKMKIDSGSKVFHWKNVCYDIQIKGKTRRILNNVSGWVKPGTVTALMGASGAGKTTLLDVLANRVTMGIVHGDMFVNGHLRDKSFQRLTGYVQQQDLHLTSSTVREALRFSAYLRQPYNIPKEEKDEYVENVIKTLEMQKYADSVVGVTGEGLNVEQRKRLSIGVELVAKPELLLFLDEPTSGLDSETAWSICRLIRKLADQGQAILCTIHQPSALLLDRFDRLLLLKPGGQTVYFGDLGDRCQTLINYFEKYGDKKCPATANPAEWMLDVIGSAPGSHVDKDYSEVWLDSSEYLEVLKELEYMEKELVKIDKLESLNMQEEFAAPLWYQYKIVLRRIFEQLWRTPLYIWSKILLTAATQLFNGFSFFKANNSQQGLQNQILSVFMNTILFTTLSFQMFDSFVSQREIYEIRERPSKTFSWKVFIGAIVTAEVPYSIICGTIGFFCWYYPLGLYRNAEYTDTVAERGVLVWLFLITFFLWSIGFGQAILAGIDRKETAGIFSNLLFTICMVFNGVMVTKDKMPGFWIFMYRVSPLTYWVQGVMATGVANAPVVCNGVEMLKFKPTSGLTCSEYMESYMEAVGGYLRDENSTEECFYCIMSNTNSYLSTVDCKYDERWRNFGIFCVYVFFNFFLTVFFYWMFRVPKSNDRVVKEKDDKEGKRTTSNEET</sequence>
<evidence type="ECO:0000256" key="10">
    <source>
        <dbReference type="SAM" id="Phobius"/>
    </source>
</evidence>
<dbReference type="GeneID" id="30964519"/>
<feature type="domain" description="ABC transporter" evidence="11">
    <location>
        <begin position="181"/>
        <end position="430"/>
    </location>
</feature>
<evidence type="ECO:0000313" key="12">
    <source>
        <dbReference type="EMBL" id="ODV58732.1"/>
    </source>
</evidence>
<keyword evidence="5" id="KW-0547">Nucleotide-binding</keyword>
<dbReference type="SUPFAM" id="SSF52540">
    <property type="entry name" value="P-loop containing nucleoside triphosphate hydrolases"/>
    <property type="match status" value="2"/>
</dbReference>
<dbReference type="FunCoup" id="A0A1D2VAQ5">
    <property type="interactions" value="389"/>
</dbReference>
<evidence type="ECO:0000256" key="9">
    <source>
        <dbReference type="SAM" id="MobiDB-lite"/>
    </source>
</evidence>
<feature type="region of interest" description="Disordered" evidence="9">
    <location>
        <begin position="61"/>
        <end position="83"/>
    </location>
</feature>
<keyword evidence="13" id="KW-1185">Reference proteome</keyword>
<feature type="compositionally biased region" description="Polar residues" evidence="9">
    <location>
        <begin position="35"/>
        <end position="47"/>
    </location>
</feature>
<proteinExistence type="predicted"/>
<dbReference type="Pfam" id="PF14510">
    <property type="entry name" value="ABC_trans_N"/>
    <property type="match status" value="1"/>
</dbReference>
<feature type="transmembrane region" description="Helical" evidence="10">
    <location>
        <begin position="792"/>
        <end position="809"/>
    </location>
</feature>
<protein>
    <submittedName>
        <fullName evidence="12">Drug resistance protein 1</fullName>
    </submittedName>
</protein>
<evidence type="ECO:0000256" key="1">
    <source>
        <dbReference type="ARBA" id="ARBA00004141"/>
    </source>
</evidence>
<dbReference type="InterPro" id="IPR034001">
    <property type="entry name" value="ABCG_PDR_1"/>
</dbReference>
<feature type="transmembrane region" description="Helical" evidence="10">
    <location>
        <begin position="649"/>
        <end position="669"/>
    </location>
</feature>
<dbReference type="GO" id="GO:0140359">
    <property type="term" value="F:ABC-type transporter activity"/>
    <property type="evidence" value="ECO:0007669"/>
    <property type="project" value="InterPro"/>
</dbReference>
<feature type="transmembrane region" description="Helical" evidence="10">
    <location>
        <begin position="541"/>
        <end position="564"/>
    </location>
</feature>
<dbReference type="PROSITE" id="PS50893">
    <property type="entry name" value="ABC_TRANSPORTER_2"/>
    <property type="match status" value="2"/>
</dbReference>
<feature type="compositionally biased region" description="Basic and acidic residues" evidence="9">
    <location>
        <begin position="20"/>
        <end position="31"/>
    </location>
</feature>
<dbReference type="InterPro" id="IPR003439">
    <property type="entry name" value="ABC_transporter-like_ATP-bd"/>
</dbReference>
<evidence type="ECO:0000313" key="13">
    <source>
        <dbReference type="Proteomes" id="UP000095038"/>
    </source>
</evidence>
<dbReference type="RefSeq" id="XP_020045039.1">
    <property type="nucleotide sequence ID" value="XM_020190883.1"/>
</dbReference>
<dbReference type="Proteomes" id="UP000095038">
    <property type="component" value="Unassembled WGS sequence"/>
</dbReference>
<evidence type="ECO:0000256" key="3">
    <source>
        <dbReference type="ARBA" id="ARBA00022692"/>
    </source>
</evidence>
<dbReference type="EMBL" id="KV454490">
    <property type="protein sequence ID" value="ODV58732.1"/>
    <property type="molecule type" value="Genomic_DNA"/>
</dbReference>
<feature type="domain" description="ABC transporter" evidence="11">
    <location>
        <begin position="876"/>
        <end position="1119"/>
    </location>
</feature>
<feature type="transmembrane region" description="Helical" evidence="10">
    <location>
        <begin position="1334"/>
        <end position="1356"/>
    </location>
</feature>
<keyword evidence="8 10" id="KW-0472">Membrane</keyword>
<feature type="transmembrane region" description="Helical" evidence="10">
    <location>
        <begin position="1363"/>
        <end position="1381"/>
    </location>
</feature>
<keyword evidence="4" id="KW-0677">Repeat</keyword>
<dbReference type="Pfam" id="PF00005">
    <property type="entry name" value="ABC_tran"/>
    <property type="match status" value="2"/>
</dbReference>
<dbReference type="Pfam" id="PF01061">
    <property type="entry name" value="ABC2_membrane"/>
    <property type="match status" value="2"/>
</dbReference>
<dbReference type="Gene3D" id="3.40.50.300">
    <property type="entry name" value="P-loop containing nucleotide triphosphate hydrolases"/>
    <property type="match status" value="2"/>
</dbReference>
<dbReference type="InterPro" id="IPR003593">
    <property type="entry name" value="AAA+_ATPase"/>
</dbReference>
<feature type="transmembrane region" description="Helical" evidence="10">
    <location>
        <begin position="1287"/>
        <end position="1314"/>
    </location>
</feature>
<evidence type="ECO:0000256" key="2">
    <source>
        <dbReference type="ARBA" id="ARBA00022448"/>
    </source>
</evidence>
<dbReference type="InParanoid" id="A0A1D2VAQ5"/>
<feature type="transmembrane region" description="Helical" evidence="10">
    <location>
        <begin position="689"/>
        <end position="708"/>
    </location>
</feature>
<evidence type="ECO:0000256" key="5">
    <source>
        <dbReference type="ARBA" id="ARBA00022741"/>
    </source>
</evidence>
<keyword evidence="6" id="KW-0067">ATP-binding</keyword>
<comment type="subcellular location">
    <subcellularLocation>
        <location evidence="1">Membrane</location>
        <topology evidence="1">Multi-pass membrane protein</topology>
    </subcellularLocation>
</comment>
<dbReference type="InterPro" id="IPR027417">
    <property type="entry name" value="P-loop_NTPase"/>
</dbReference>
<evidence type="ECO:0000256" key="8">
    <source>
        <dbReference type="ARBA" id="ARBA00023136"/>
    </source>
</evidence>
<reference evidence="13" key="1">
    <citation type="submission" date="2016-05" db="EMBL/GenBank/DDBJ databases">
        <title>Comparative genomics of biotechnologically important yeasts.</title>
        <authorList>
            <consortium name="DOE Joint Genome Institute"/>
            <person name="Riley R."/>
            <person name="Haridas S."/>
            <person name="Wolfe K.H."/>
            <person name="Lopes M.R."/>
            <person name="Hittinger C.T."/>
            <person name="Goker M."/>
            <person name="Salamov A."/>
            <person name="Wisecaver J."/>
            <person name="Long T.M."/>
            <person name="Aerts A.L."/>
            <person name="Barry K."/>
            <person name="Choi C."/>
            <person name="Clum A."/>
            <person name="Coughlan A.Y."/>
            <person name="Deshpande S."/>
            <person name="Douglass A.P."/>
            <person name="Hanson S.J."/>
            <person name="Klenk H.-P."/>
            <person name="Labutti K."/>
            <person name="Lapidus A."/>
            <person name="Lindquist E."/>
            <person name="Lipzen A."/>
            <person name="Meier-Kolthoff J.P."/>
            <person name="Ohm R.A."/>
            <person name="Otillar R.P."/>
            <person name="Pangilinan J."/>
            <person name="Peng Y."/>
            <person name="Rokas A."/>
            <person name="Rosa C.A."/>
            <person name="Scheuner C."/>
            <person name="Sibirny A.A."/>
            <person name="Slot J.C."/>
            <person name="Stielow J.B."/>
            <person name="Sun H."/>
            <person name="Kurtzman C.P."/>
            <person name="Blackwell M."/>
            <person name="Grigoriev I.V."/>
            <person name="Jeffries T.W."/>
        </authorList>
    </citation>
    <scope>NUCLEOTIDE SEQUENCE [LARGE SCALE GENOMIC DNA]</scope>
    <source>
        <strain evidence="13">DSM 1968</strain>
    </source>
</reference>
<evidence type="ECO:0000256" key="7">
    <source>
        <dbReference type="ARBA" id="ARBA00022989"/>
    </source>
</evidence>
<dbReference type="NCBIfam" id="TIGR00956">
    <property type="entry name" value="3a01205"/>
    <property type="match status" value="1"/>
</dbReference>
<dbReference type="OrthoDB" id="245989at2759"/>
<dbReference type="InterPro" id="IPR034003">
    <property type="entry name" value="ABCG_PDR_2"/>
</dbReference>
<dbReference type="InterPro" id="IPR013525">
    <property type="entry name" value="ABC2_TM"/>
</dbReference>